<sequence length="271" mass="29754">MSGPGLGQLARTLQGQWGDDVGLRIHVSGLEASFSDAPEEVFPLLERSGGLVLRGGRLGGTALLPAWRFPNGARRRWARWVPDGVGDLRWLEAFESYKAQRSRVWERIAAATAAFRFEERGSLLAAWRDGDADLLGTVPGELAERLLRGRWLVPGACAVHAAHGHRVVVLSCEPWCPAPAAWRARHGAAELPRGEAQPFCLCLVDERDQPGGRVALVAEERLGPTDTAFPLAGHFVERLFARCDLLGGYLPTDRLDRALERLRLRAWSFGA</sequence>
<evidence type="ECO:0000313" key="3">
    <source>
        <dbReference type="Proteomes" id="UP001189429"/>
    </source>
</evidence>
<dbReference type="InterPro" id="IPR011722">
    <property type="entry name" value="Hemimethylated_DNA-bd_dom"/>
</dbReference>
<dbReference type="Proteomes" id="UP001189429">
    <property type="component" value="Unassembled WGS sequence"/>
</dbReference>
<dbReference type="Gene3D" id="2.30.30.390">
    <property type="entry name" value="Hemimethylated DNA-binding domain"/>
    <property type="match status" value="1"/>
</dbReference>
<accession>A0ABN9PKF0</accession>
<evidence type="ECO:0000259" key="1">
    <source>
        <dbReference type="Pfam" id="PF08755"/>
    </source>
</evidence>
<gene>
    <name evidence="2" type="ORF">PCOR1329_LOCUS3778</name>
</gene>
<dbReference type="SUPFAM" id="SSF141255">
    <property type="entry name" value="YccV-like"/>
    <property type="match status" value="1"/>
</dbReference>
<protein>
    <recommendedName>
        <fullName evidence="1">Hemimethylated DNA-binding domain-containing protein</fullName>
    </recommendedName>
</protein>
<name>A0ABN9PKF0_9DINO</name>
<comment type="caution">
    <text evidence="2">The sequence shown here is derived from an EMBL/GenBank/DDBJ whole genome shotgun (WGS) entry which is preliminary data.</text>
</comment>
<organism evidence="2 3">
    <name type="scientific">Prorocentrum cordatum</name>
    <dbReference type="NCBI Taxonomy" id="2364126"/>
    <lineage>
        <taxon>Eukaryota</taxon>
        <taxon>Sar</taxon>
        <taxon>Alveolata</taxon>
        <taxon>Dinophyceae</taxon>
        <taxon>Prorocentrales</taxon>
        <taxon>Prorocentraceae</taxon>
        <taxon>Prorocentrum</taxon>
    </lineage>
</organism>
<dbReference type="EMBL" id="CAUYUJ010000980">
    <property type="protein sequence ID" value="CAK0793485.1"/>
    <property type="molecule type" value="Genomic_DNA"/>
</dbReference>
<proteinExistence type="predicted"/>
<dbReference type="InterPro" id="IPR036623">
    <property type="entry name" value="Hemimethylated_DNA-bd_sf"/>
</dbReference>
<evidence type="ECO:0000313" key="2">
    <source>
        <dbReference type="EMBL" id="CAK0793485.1"/>
    </source>
</evidence>
<feature type="domain" description="Hemimethylated DNA-binding" evidence="1">
    <location>
        <begin position="155"/>
        <end position="244"/>
    </location>
</feature>
<keyword evidence="3" id="KW-1185">Reference proteome</keyword>
<dbReference type="Pfam" id="PF08755">
    <property type="entry name" value="YccV-like"/>
    <property type="match status" value="1"/>
</dbReference>
<reference evidence="2" key="1">
    <citation type="submission" date="2023-10" db="EMBL/GenBank/DDBJ databases">
        <authorList>
            <person name="Chen Y."/>
            <person name="Shah S."/>
            <person name="Dougan E. K."/>
            <person name="Thang M."/>
            <person name="Chan C."/>
        </authorList>
    </citation>
    <scope>NUCLEOTIDE SEQUENCE [LARGE SCALE GENOMIC DNA]</scope>
</reference>